<dbReference type="PIRSF" id="PIRSF005276">
    <property type="entry name" value="SspB"/>
    <property type="match status" value="1"/>
</dbReference>
<feature type="region of interest" description="Disordered" evidence="1">
    <location>
        <begin position="120"/>
        <end position="147"/>
    </location>
</feature>
<dbReference type="GO" id="GO:0045732">
    <property type="term" value="P:positive regulation of protein catabolic process"/>
    <property type="evidence" value="ECO:0007669"/>
    <property type="project" value="TreeGrafter"/>
</dbReference>
<proteinExistence type="predicted"/>
<gene>
    <name evidence="2" type="ORF">METZ01_LOCUS275833</name>
</gene>
<dbReference type="GO" id="GO:0005829">
    <property type="term" value="C:cytosol"/>
    <property type="evidence" value="ECO:0007669"/>
    <property type="project" value="TreeGrafter"/>
</dbReference>
<dbReference type="GO" id="GO:0005840">
    <property type="term" value="C:ribosome"/>
    <property type="evidence" value="ECO:0007669"/>
    <property type="project" value="TreeGrafter"/>
</dbReference>
<organism evidence="2">
    <name type="scientific">marine metagenome</name>
    <dbReference type="NCBI Taxonomy" id="408172"/>
    <lineage>
        <taxon>unclassified sequences</taxon>
        <taxon>metagenomes</taxon>
        <taxon>ecological metagenomes</taxon>
    </lineage>
</organism>
<dbReference type="PANTHER" id="PTHR37486">
    <property type="entry name" value="STRINGENT STARVATION PROTEIN B"/>
    <property type="match status" value="1"/>
</dbReference>
<dbReference type="PANTHER" id="PTHR37486:SF1">
    <property type="entry name" value="STRINGENT STARVATION PROTEIN B"/>
    <property type="match status" value="1"/>
</dbReference>
<protein>
    <recommendedName>
        <fullName evidence="3">ClpXP protease specificity-enhancing factor</fullName>
    </recommendedName>
</protein>
<name>A0A382KFI3_9ZZZZ</name>
<reference evidence="2" key="1">
    <citation type="submission" date="2018-05" db="EMBL/GenBank/DDBJ databases">
        <authorList>
            <person name="Lanie J.A."/>
            <person name="Ng W.-L."/>
            <person name="Kazmierczak K.M."/>
            <person name="Andrzejewski T.M."/>
            <person name="Davidsen T.M."/>
            <person name="Wayne K.J."/>
            <person name="Tettelin H."/>
            <person name="Glass J.I."/>
            <person name="Rusch D."/>
            <person name="Podicherti R."/>
            <person name="Tsui H.-C.T."/>
            <person name="Winkler M.E."/>
        </authorList>
    </citation>
    <scope>NUCLEOTIDE SEQUENCE</scope>
</reference>
<dbReference type="AlphaFoldDB" id="A0A382KFI3"/>
<dbReference type="Gene3D" id="2.30.30.220">
    <property type="entry name" value="SspB-like"/>
    <property type="match status" value="1"/>
</dbReference>
<sequence>MPSVKMEHNTYDLISTRPYLVRAIRDWAIDNGLTPQLLVDAAVEGVKVPLEHVRDGRIVLNVDPGAVVDLHLGNDQIVFMTRFQGKSMQVLLPLSSVMAIFARENNQGFFFQDEHTQASQSNSNEAKIDSEHELGKTSNRPHLKLVE</sequence>
<dbReference type="InterPro" id="IPR036760">
    <property type="entry name" value="SspB-like_sf"/>
</dbReference>
<dbReference type="InterPro" id="IPR007481">
    <property type="entry name" value="SspB"/>
</dbReference>
<accession>A0A382KFI3</accession>
<dbReference type="NCBIfam" id="NF008769">
    <property type="entry name" value="PRK11798.2-5"/>
    <property type="match status" value="1"/>
</dbReference>
<dbReference type="Pfam" id="PF04386">
    <property type="entry name" value="SspB"/>
    <property type="match status" value="1"/>
</dbReference>
<dbReference type="EMBL" id="UINC01080231">
    <property type="protein sequence ID" value="SVC22979.1"/>
    <property type="molecule type" value="Genomic_DNA"/>
</dbReference>
<evidence type="ECO:0008006" key="3">
    <source>
        <dbReference type="Google" id="ProtNLM"/>
    </source>
</evidence>
<dbReference type="SUPFAM" id="SSF101738">
    <property type="entry name" value="SspB-like"/>
    <property type="match status" value="1"/>
</dbReference>
<feature type="compositionally biased region" description="Basic and acidic residues" evidence="1">
    <location>
        <begin position="126"/>
        <end position="135"/>
    </location>
</feature>
<evidence type="ECO:0000313" key="2">
    <source>
        <dbReference type="EMBL" id="SVC22979.1"/>
    </source>
</evidence>
<evidence type="ECO:0000256" key="1">
    <source>
        <dbReference type="SAM" id="MobiDB-lite"/>
    </source>
</evidence>